<dbReference type="HOGENOM" id="CLU_144164_1_0_5"/>
<dbReference type="SUPFAM" id="SSF47413">
    <property type="entry name" value="lambda repressor-like DNA-binding domains"/>
    <property type="match status" value="1"/>
</dbReference>
<dbReference type="eggNOG" id="COG1426">
    <property type="taxonomic scope" value="Bacteria"/>
</dbReference>
<dbReference type="InterPro" id="IPR010982">
    <property type="entry name" value="Lambda_DNA-bd_dom_sf"/>
</dbReference>
<sequence>MITPFGKTLRKLRIDHSERLLDMAKKLDISLAFLSAVEIGKKSVPVGMEEKIIELYALDQEAAERLRRESDACRTSFTIKPSDSFEREAVGMFSRIINTVSQADLELLKQFLEKVGKKKRSLQRQV</sequence>
<gene>
    <name evidence="1" type="ORF">MCY_00435</name>
</gene>
<evidence type="ECO:0008006" key="3">
    <source>
        <dbReference type="Google" id="ProtNLM"/>
    </source>
</evidence>
<dbReference type="AlphaFoldDB" id="J0QNN2"/>
<keyword evidence="2" id="KW-1185">Reference proteome</keyword>
<dbReference type="OrthoDB" id="7859580at2"/>
<comment type="caution">
    <text evidence="1">The sequence shown here is derived from an EMBL/GenBank/DDBJ whole genome shotgun (WGS) entry which is preliminary data.</text>
</comment>
<dbReference type="PATRIC" id="fig|1094556.3.peg.530"/>
<reference evidence="1 2" key="1">
    <citation type="submission" date="2012-03" db="EMBL/GenBank/DDBJ databases">
        <title>The Genome Sequence of Bartonella rattimassiliensis 15908.</title>
        <authorList>
            <consortium name="The Broad Institute Genome Sequencing Platform"/>
            <consortium name="The Broad Institute Genome Sequencing Center for Infectious Disease"/>
            <person name="Feldgarden M."/>
            <person name="Kirby J."/>
            <person name="Kosoy M."/>
            <person name="Birtles R."/>
            <person name="Probert W.S."/>
            <person name="Chiaraviglio L."/>
            <person name="Young S.K."/>
            <person name="Zeng Q."/>
            <person name="Gargeya S."/>
            <person name="Fitzgerald M."/>
            <person name="Haas B."/>
            <person name="Abouelleil A."/>
            <person name="Alvarado L."/>
            <person name="Arachchi H.M."/>
            <person name="Berlin A."/>
            <person name="Chapman S.B."/>
            <person name="Gearin G."/>
            <person name="Goldberg J."/>
            <person name="Griggs A."/>
            <person name="Gujja S."/>
            <person name="Hansen M."/>
            <person name="Heiman D."/>
            <person name="Howarth C."/>
            <person name="Larimer J."/>
            <person name="Lui A."/>
            <person name="MacDonald P.J.P."/>
            <person name="McCowen C."/>
            <person name="Montmayeur A."/>
            <person name="Murphy C."/>
            <person name="Neiman D."/>
            <person name="Pearson M."/>
            <person name="Priest M."/>
            <person name="Roberts A."/>
            <person name="Saif S."/>
            <person name="Shea T."/>
            <person name="Sisk P."/>
            <person name="Stolte C."/>
            <person name="Sykes S."/>
            <person name="Wortman J."/>
            <person name="Nusbaum C."/>
            <person name="Birren B."/>
        </authorList>
    </citation>
    <scope>NUCLEOTIDE SEQUENCE [LARGE SCALE GENOMIC DNA]</scope>
    <source>
        <strain evidence="1 2">15908</strain>
    </source>
</reference>
<evidence type="ECO:0000313" key="1">
    <source>
        <dbReference type="EMBL" id="EJF87311.1"/>
    </source>
</evidence>
<protein>
    <recommendedName>
        <fullName evidence="3">HTH cro/C1-type domain-containing protein</fullName>
    </recommendedName>
</protein>
<proteinExistence type="predicted"/>
<dbReference type="Gene3D" id="1.10.260.40">
    <property type="entry name" value="lambda repressor-like DNA-binding domains"/>
    <property type="match status" value="1"/>
</dbReference>
<dbReference type="GO" id="GO:0003677">
    <property type="term" value="F:DNA binding"/>
    <property type="evidence" value="ECO:0007669"/>
    <property type="project" value="InterPro"/>
</dbReference>
<evidence type="ECO:0000313" key="2">
    <source>
        <dbReference type="Proteomes" id="UP000001077"/>
    </source>
</evidence>
<organism evidence="1 2">
    <name type="scientific">Bartonella rattimassiliensis 15908</name>
    <dbReference type="NCBI Taxonomy" id="1094556"/>
    <lineage>
        <taxon>Bacteria</taxon>
        <taxon>Pseudomonadati</taxon>
        <taxon>Pseudomonadota</taxon>
        <taxon>Alphaproteobacteria</taxon>
        <taxon>Hyphomicrobiales</taxon>
        <taxon>Bartonellaceae</taxon>
        <taxon>Bartonella</taxon>
    </lineage>
</organism>
<dbReference type="RefSeq" id="WP_007346739.1">
    <property type="nucleotide sequence ID" value="NZ_CALY02000050.1"/>
</dbReference>
<accession>J0QNN2</accession>
<dbReference type="Proteomes" id="UP000001077">
    <property type="component" value="Unassembled WGS sequence"/>
</dbReference>
<dbReference type="EMBL" id="AILY01000008">
    <property type="protein sequence ID" value="EJF87311.1"/>
    <property type="molecule type" value="Genomic_DNA"/>
</dbReference>
<name>J0QNN2_9HYPH</name>
<dbReference type="STRING" id="1094556.MCY_00435"/>